<evidence type="ECO:0000313" key="3">
    <source>
        <dbReference type="Proteomes" id="UP000250235"/>
    </source>
</evidence>
<gene>
    <name evidence="2" type="ORF">F511_44885</name>
</gene>
<organism evidence="2 3">
    <name type="scientific">Dorcoceras hygrometricum</name>
    <dbReference type="NCBI Taxonomy" id="472368"/>
    <lineage>
        <taxon>Eukaryota</taxon>
        <taxon>Viridiplantae</taxon>
        <taxon>Streptophyta</taxon>
        <taxon>Embryophyta</taxon>
        <taxon>Tracheophyta</taxon>
        <taxon>Spermatophyta</taxon>
        <taxon>Magnoliopsida</taxon>
        <taxon>eudicotyledons</taxon>
        <taxon>Gunneridae</taxon>
        <taxon>Pentapetalae</taxon>
        <taxon>asterids</taxon>
        <taxon>lamiids</taxon>
        <taxon>Lamiales</taxon>
        <taxon>Gesneriaceae</taxon>
        <taxon>Didymocarpoideae</taxon>
        <taxon>Trichosporeae</taxon>
        <taxon>Loxocarpinae</taxon>
        <taxon>Dorcoceras</taxon>
    </lineage>
</organism>
<dbReference type="EMBL" id="KV001646">
    <property type="protein sequence ID" value="KZV38874.1"/>
    <property type="molecule type" value="Genomic_DNA"/>
</dbReference>
<sequence>MLREQPQHTAVDPSAPATLAGAPSAGPPLGPADPNLTNLGPSQAPYGSNEGKETRRTSCPTLVIQQMVCDQQLNGLSSSADRFIKSNQQMLLSRSAGTDLSFSVFC</sequence>
<feature type="region of interest" description="Disordered" evidence="1">
    <location>
        <begin position="1"/>
        <end position="58"/>
    </location>
</feature>
<proteinExistence type="predicted"/>
<accession>A0A2Z7BWW1</accession>
<evidence type="ECO:0000313" key="2">
    <source>
        <dbReference type="EMBL" id="KZV38874.1"/>
    </source>
</evidence>
<feature type="compositionally biased region" description="Low complexity" evidence="1">
    <location>
        <begin position="13"/>
        <end position="24"/>
    </location>
</feature>
<name>A0A2Z7BWW1_9LAMI</name>
<dbReference type="Proteomes" id="UP000250235">
    <property type="component" value="Unassembled WGS sequence"/>
</dbReference>
<dbReference type="AlphaFoldDB" id="A0A2Z7BWW1"/>
<evidence type="ECO:0000256" key="1">
    <source>
        <dbReference type="SAM" id="MobiDB-lite"/>
    </source>
</evidence>
<keyword evidence="3" id="KW-1185">Reference proteome</keyword>
<protein>
    <submittedName>
        <fullName evidence="2">Uncharacterized protein</fullName>
    </submittedName>
</protein>
<reference evidence="2 3" key="1">
    <citation type="journal article" date="2015" name="Proc. Natl. Acad. Sci. U.S.A.">
        <title>The resurrection genome of Boea hygrometrica: A blueprint for survival of dehydration.</title>
        <authorList>
            <person name="Xiao L."/>
            <person name="Yang G."/>
            <person name="Zhang L."/>
            <person name="Yang X."/>
            <person name="Zhao S."/>
            <person name="Ji Z."/>
            <person name="Zhou Q."/>
            <person name="Hu M."/>
            <person name="Wang Y."/>
            <person name="Chen M."/>
            <person name="Xu Y."/>
            <person name="Jin H."/>
            <person name="Xiao X."/>
            <person name="Hu G."/>
            <person name="Bao F."/>
            <person name="Hu Y."/>
            <person name="Wan P."/>
            <person name="Li L."/>
            <person name="Deng X."/>
            <person name="Kuang T."/>
            <person name="Xiang C."/>
            <person name="Zhu J.K."/>
            <person name="Oliver M.J."/>
            <person name="He Y."/>
        </authorList>
    </citation>
    <scope>NUCLEOTIDE SEQUENCE [LARGE SCALE GENOMIC DNA]</scope>
    <source>
        <strain evidence="3">cv. XS01</strain>
    </source>
</reference>